<feature type="region of interest" description="Disordered" evidence="2">
    <location>
        <begin position="456"/>
        <end position="558"/>
    </location>
</feature>
<feature type="compositionally biased region" description="Polar residues" evidence="2">
    <location>
        <begin position="407"/>
        <end position="431"/>
    </location>
</feature>
<evidence type="ECO:0000313" key="3">
    <source>
        <dbReference type="RefSeq" id="XP_028132278.1"/>
    </source>
</evidence>
<comment type="similarity">
    <text evidence="1">Belongs to the methyltransferase superfamily. L-isoaspartyl/D-aspartyl protein methyltransferase family.</text>
</comment>
<feature type="region of interest" description="Disordered" evidence="2">
    <location>
        <begin position="341"/>
        <end position="435"/>
    </location>
</feature>
<dbReference type="OrthoDB" id="10257972at2759"/>
<reference evidence="3" key="1">
    <citation type="submission" date="2025-08" db="UniProtKB">
        <authorList>
            <consortium name="RefSeq"/>
        </authorList>
    </citation>
    <scope>IDENTIFICATION</scope>
    <source>
        <tissue evidence="3">Whole insect</tissue>
    </source>
</reference>
<dbReference type="CDD" id="cd02440">
    <property type="entry name" value="AdoMet_MTases"/>
    <property type="match status" value="1"/>
</dbReference>
<evidence type="ECO:0000256" key="1">
    <source>
        <dbReference type="ARBA" id="ARBA00005369"/>
    </source>
</evidence>
<feature type="compositionally biased region" description="Polar residues" evidence="2">
    <location>
        <begin position="474"/>
        <end position="486"/>
    </location>
</feature>
<dbReference type="InterPro" id="IPR000682">
    <property type="entry name" value="PCMT"/>
</dbReference>
<proteinExistence type="inferred from homology"/>
<dbReference type="Pfam" id="PF01135">
    <property type="entry name" value="PCMT"/>
    <property type="match status" value="1"/>
</dbReference>
<gene>
    <name evidence="3" type="primary">LOC114327769</name>
</gene>
<dbReference type="AlphaFoldDB" id="A0A6P7FGF4"/>
<dbReference type="InterPro" id="IPR029063">
    <property type="entry name" value="SAM-dependent_MTases_sf"/>
</dbReference>
<feature type="compositionally biased region" description="Low complexity" evidence="2">
    <location>
        <begin position="343"/>
        <end position="356"/>
    </location>
</feature>
<feature type="compositionally biased region" description="Polar residues" evidence="2">
    <location>
        <begin position="389"/>
        <end position="400"/>
    </location>
</feature>
<dbReference type="PANTHER" id="PTHR11579:SF9">
    <property type="entry name" value="PROTEIN-L-ISOASPARTATE O-METHYLTRANSFERASE"/>
    <property type="match status" value="1"/>
</dbReference>
<name>A0A6P7FGF4_DIAVI</name>
<dbReference type="RefSeq" id="XP_028132278.1">
    <property type="nucleotide sequence ID" value="XM_028276477.1"/>
</dbReference>
<accession>A0A6P7FGF4</accession>
<dbReference type="InParanoid" id="A0A6P7FGF4"/>
<protein>
    <submittedName>
        <fullName evidence="3">Uncharacterized protein LOC114327769 isoform X2</fullName>
    </submittedName>
</protein>
<dbReference type="SUPFAM" id="SSF53335">
    <property type="entry name" value="S-adenosyl-L-methionine-dependent methyltransferases"/>
    <property type="match status" value="1"/>
</dbReference>
<organism evidence="3">
    <name type="scientific">Diabrotica virgifera virgifera</name>
    <name type="common">western corn rootworm</name>
    <dbReference type="NCBI Taxonomy" id="50390"/>
    <lineage>
        <taxon>Eukaryota</taxon>
        <taxon>Metazoa</taxon>
        <taxon>Ecdysozoa</taxon>
        <taxon>Arthropoda</taxon>
        <taxon>Hexapoda</taxon>
        <taxon>Insecta</taxon>
        <taxon>Pterygota</taxon>
        <taxon>Neoptera</taxon>
        <taxon>Endopterygota</taxon>
        <taxon>Coleoptera</taxon>
        <taxon>Polyphaga</taxon>
        <taxon>Cucujiformia</taxon>
        <taxon>Chrysomeloidea</taxon>
        <taxon>Chrysomelidae</taxon>
        <taxon>Galerucinae</taxon>
        <taxon>Diabroticina</taxon>
        <taxon>Diabroticites</taxon>
        <taxon>Diabrotica</taxon>
    </lineage>
</organism>
<dbReference type="GO" id="GO:0004719">
    <property type="term" value="F:protein-L-isoaspartate (D-aspartate) O-methyltransferase activity"/>
    <property type="evidence" value="ECO:0007669"/>
    <property type="project" value="InterPro"/>
</dbReference>
<dbReference type="GO" id="GO:0005737">
    <property type="term" value="C:cytoplasm"/>
    <property type="evidence" value="ECO:0007669"/>
    <property type="project" value="TreeGrafter"/>
</dbReference>
<evidence type="ECO:0000256" key="2">
    <source>
        <dbReference type="SAM" id="MobiDB-lite"/>
    </source>
</evidence>
<dbReference type="Gene3D" id="3.40.50.150">
    <property type="entry name" value="Vaccinia Virus protein VP39"/>
    <property type="match status" value="1"/>
</dbReference>
<sequence>MGGVVSSGQNNDDLIDNLLEADYIKTPIIERVFRAVDRAEYFLPEGKSHAYKDLAWKCGNLHLSAPCIYSEVMEGLKLEKGLSFLNLGSGTGYLSTMVGLILGTHGVNHGIEYRRDVILYANKKLEDFKRHSGAIDEFDFCEPKFVQGNCLCLTSDWNAQYDRVYCGAACPEQFESYMKNLLKVGGILVMPLNDQLMQIKRTSSTNWETTSLLPVSFASLLQAVNEQEVQMIEVEPLSLQVLCRSVIRNILRKNVERENPPIKRQLTANKAPKKKRALRRLVVPFFESEDSSDEERHNIRPLCGARVLERGRAAFADEEDGFLNFVLGAFNDRNFVAYQTDLENNSSSRENNTETEQSSEDNRMETDTTESTDENKKSTINPVIRTQAVIEQNPTTNTSKNEVDEGPSNTNTETKSSSPEKPSTMAQTLNESVEVHREPTVEIAVLDFINVLSRGADSEEVEEENGEPQGESSQPTAEQLNESGPSQERVLDDVKKNKKREKVDSGLGDEIVETHSVSSDDESVDDIHSSSDDDEDGAHKEKRNKRTQKSENKNLSSLKWRRIETNINTIVTNSSSDNETEEPKDNEMKMYDSPYTEHIKAKIQQLPLPTCLKRYLNYYREC</sequence>
<dbReference type="PANTHER" id="PTHR11579">
    <property type="entry name" value="PROTEIN-L-ISOASPARTATE O-METHYLTRANSFERASE"/>
    <property type="match status" value="1"/>
</dbReference>